<keyword evidence="5 11" id="KW-0812">Transmembrane</keyword>
<reference evidence="12 13" key="1">
    <citation type="submission" date="2007-04" db="EMBL/GenBank/DDBJ databases">
        <title>Complete sequence of Pyrobaculum arsenaticum DSM 13514.</title>
        <authorList>
            <consortium name="US DOE Joint Genome Institute"/>
            <person name="Copeland A."/>
            <person name="Lucas S."/>
            <person name="Lapidus A."/>
            <person name="Barry K."/>
            <person name="Glavina del Rio T."/>
            <person name="Dalin E."/>
            <person name="Tice H."/>
            <person name="Pitluck S."/>
            <person name="Chain P."/>
            <person name="Malfatti S."/>
            <person name="Shin M."/>
            <person name="Vergez L."/>
            <person name="Schmutz J."/>
            <person name="Larimer F."/>
            <person name="Land M."/>
            <person name="Hauser L."/>
            <person name="Kyrpides N."/>
            <person name="Mikhailova N."/>
            <person name="Cozen A.E."/>
            <person name="Fitz-Gibbon S.T."/>
            <person name="House C.H."/>
            <person name="Saltikov C."/>
            <person name="Lowe T.M."/>
            <person name="Richardson P."/>
        </authorList>
    </citation>
    <scope>NUCLEOTIDE SEQUENCE [LARGE SCALE GENOMIC DNA]</scope>
    <source>
        <strain evidence="13">ATCC 700994 / DSM 13514 / JCM 11321 / PZ6</strain>
    </source>
</reference>
<evidence type="ECO:0000313" key="13">
    <source>
        <dbReference type="Proteomes" id="UP000001567"/>
    </source>
</evidence>
<keyword evidence="3" id="KW-1003">Cell membrane</keyword>
<feature type="transmembrane region" description="Helical" evidence="11">
    <location>
        <begin position="324"/>
        <end position="344"/>
    </location>
</feature>
<evidence type="ECO:0000256" key="2">
    <source>
        <dbReference type="ARBA" id="ARBA00022448"/>
    </source>
</evidence>
<evidence type="ECO:0000256" key="6">
    <source>
        <dbReference type="ARBA" id="ARBA00022723"/>
    </source>
</evidence>
<dbReference type="AlphaFoldDB" id="A4WI50"/>
<feature type="transmembrane region" description="Helical" evidence="11">
    <location>
        <begin position="452"/>
        <end position="476"/>
    </location>
</feature>
<evidence type="ECO:0000256" key="9">
    <source>
        <dbReference type="ARBA" id="ARBA00023004"/>
    </source>
</evidence>
<organism evidence="12 13">
    <name type="scientific">Pyrobaculum arsenaticum (strain DSM 13514 / JCM 11321 / PZ6)</name>
    <dbReference type="NCBI Taxonomy" id="340102"/>
    <lineage>
        <taxon>Archaea</taxon>
        <taxon>Thermoproteota</taxon>
        <taxon>Thermoprotei</taxon>
        <taxon>Thermoproteales</taxon>
        <taxon>Thermoproteaceae</taxon>
        <taxon>Pyrobaculum</taxon>
    </lineage>
</organism>
<feature type="transmembrane region" description="Helical" evidence="11">
    <location>
        <begin position="549"/>
        <end position="572"/>
    </location>
</feature>
<dbReference type="STRING" id="340102.Pars_0469"/>
<dbReference type="GO" id="GO:0016682">
    <property type="term" value="F:oxidoreductase activity, acting on diphenols and related substances as donors, oxygen as acceptor"/>
    <property type="evidence" value="ECO:0007669"/>
    <property type="project" value="TreeGrafter"/>
</dbReference>
<dbReference type="PANTHER" id="PTHR30365:SF14">
    <property type="entry name" value="CYTOCHROME BD MENAQUINOL OXIDASE SUBUNIT I-RELATED"/>
    <property type="match status" value="1"/>
</dbReference>
<feature type="transmembrane region" description="Helical" evidence="11">
    <location>
        <begin position="118"/>
        <end position="140"/>
    </location>
</feature>
<keyword evidence="9" id="KW-0408">Iron</keyword>
<dbReference type="KEGG" id="pas:Pars_0469"/>
<proteinExistence type="predicted"/>
<dbReference type="GO" id="GO:0019646">
    <property type="term" value="P:aerobic electron transport chain"/>
    <property type="evidence" value="ECO:0007669"/>
    <property type="project" value="InterPro"/>
</dbReference>
<accession>A4WI50</accession>
<keyword evidence="2" id="KW-0813">Transport</keyword>
<evidence type="ECO:0000256" key="5">
    <source>
        <dbReference type="ARBA" id="ARBA00022692"/>
    </source>
</evidence>
<feature type="transmembrane region" description="Helical" evidence="11">
    <location>
        <begin position="497"/>
        <end position="518"/>
    </location>
</feature>
<evidence type="ECO:0000256" key="10">
    <source>
        <dbReference type="ARBA" id="ARBA00023136"/>
    </source>
</evidence>
<evidence type="ECO:0000256" key="3">
    <source>
        <dbReference type="ARBA" id="ARBA00022475"/>
    </source>
</evidence>
<dbReference type="PANTHER" id="PTHR30365">
    <property type="entry name" value="CYTOCHROME D UBIQUINOL OXIDASE"/>
    <property type="match status" value="1"/>
</dbReference>
<dbReference type="GO" id="GO:0046872">
    <property type="term" value="F:metal ion binding"/>
    <property type="evidence" value="ECO:0007669"/>
    <property type="project" value="UniProtKB-KW"/>
</dbReference>
<keyword evidence="6" id="KW-0479">Metal-binding</keyword>
<evidence type="ECO:0000256" key="4">
    <source>
        <dbReference type="ARBA" id="ARBA00022617"/>
    </source>
</evidence>
<feature type="transmembrane region" description="Helical" evidence="11">
    <location>
        <begin position="185"/>
        <end position="205"/>
    </location>
</feature>
<keyword evidence="8 11" id="KW-1133">Transmembrane helix</keyword>
<feature type="transmembrane region" description="Helical" evidence="11">
    <location>
        <begin position="281"/>
        <end position="303"/>
    </location>
</feature>
<dbReference type="GO" id="GO:0070069">
    <property type="term" value="C:cytochrome complex"/>
    <property type="evidence" value="ECO:0007669"/>
    <property type="project" value="InterPro"/>
</dbReference>
<dbReference type="EC" id="1.10.3.-" evidence="12"/>
<dbReference type="InterPro" id="IPR002585">
    <property type="entry name" value="Cyt-d_ubiquinol_oxidase_su_1"/>
</dbReference>
<evidence type="ECO:0000256" key="8">
    <source>
        <dbReference type="ARBA" id="ARBA00022989"/>
    </source>
</evidence>
<sequence>MPVVFSLQFTFYARWGAAGDLQNVEPTLIPPNRVYILEHQSIFFLQICSTTNLTTKFVVIMPNPNLLRPLSALGVYFHGVYISLTFGLPVAIGVMLWKWWRTGDKVYYRAARLMTAVLAVNFALGAITGTLVEFGLVQIWPGVNLAIATFAFVPLALELIAFSNEIAFLILFIVTLGRVRPPVSIAILAAYAGFAYLSGVLITTVNSWMQAPWGVGPVAKALYPFMPEYGPNVVDVQKLVALKLAAVATGSPISLIIEKPGFAETVGIVLKDPNVALYSPYALVSMFHNILAAILIGMAVATAGWAYKYFKTGNEEYLKIVKPLAGAFAVIFVIQAPIVAHFMGEMVVEYNPTKFALMEGAVTTFNDPIIALVAYGDPNKPIVGFDQFEKACLSHGNATVGDLAKTLGIPTVLQLAGQTVDLNGIASLKLSDLCLADLQKAMSYMPLVHTTYYVKVAFAIIGGLAAAVLLFYFYKVPGLSSLAAAIARILGDERRRVFILALLLVLGTVIPAVGGWAVREIGRKPWTVYGLLYPSEVVTPVPYATSPGFLAVTYLVILAVNLGGLFAMYLVATREYKFLELLKRGAGVEKSESKVGA</sequence>
<name>A4WI50_PYRAR</name>
<comment type="subcellular location">
    <subcellularLocation>
        <location evidence="1">Cell membrane</location>
        <topology evidence="1">Multi-pass membrane protein</topology>
    </subcellularLocation>
</comment>
<dbReference type="Proteomes" id="UP000001567">
    <property type="component" value="Chromosome"/>
</dbReference>
<keyword evidence="7" id="KW-0249">Electron transport</keyword>
<evidence type="ECO:0000313" key="12">
    <source>
        <dbReference type="EMBL" id="ABP50067.1"/>
    </source>
</evidence>
<dbReference type="GO" id="GO:0009055">
    <property type="term" value="F:electron transfer activity"/>
    <property type="evidence" value="ECO:0007669"/>
    <property type="project" value="InterPro"/>
</dbReference>
<dbReference type="GO" id="GO:0020037">
    <property type="term" value="F:heme binding"/>
    <property type="evidence" value="ECO:0007669"/>
    <property type="project" value="TreeGrafter"/>
</dbReference>
<evidence type="ECO:0000256" key="11">
    <source>
        <dbReference type="SAM" id="Phobius"/>
    </source>
</evidence>
<keyword evidence="4" id="KW-0349">Heme</keyword>
<feature type="transmembrane region" description="Helical" evidence="11">
    <location>
        <begin position="75"/>
        <end position="97"/>
    </location>
</feature>
<evidence type="ECO:0000256" key="1">
    <source>
        <dbReference type="ARBA" id="ARBA00004651"/>
    </source>
</evidence>
<gene>
    <name evidence="12" type="ordered locus">Pars_0469</name>
</gene>
<feature type="transmembrane region" description="Helical" evidence="11">
    <location>
        <begin position="146"/>
        <end position="173"/>
    </location>
</feature>
<dbReference type="Pfam" id="PF01654">
    <property type="entry name" value="Cyt_bd_oxida_I"/>
    <property type="match status" value="1"/>
</dbReference>
<dbReference type="EMBL" id="CP000660">
    <property type="protein sequence ID" value="ABP50067.1"/>
    <property type="molecule type" value="Genomic_DNA"/>
</dbReference>
<dbReference type="PhylomeDB" id="A4WI50"/>
<dbReference type="HOGENOM" id="CLU_030555_3_3_2"/>
<protein>
    <submittedName>
        <fullName evidence="12">Cytochrome bd quinol oxidase subunit 1 apoprotein</fullName>
        <ecNumber evidence="12">1.10.3.-</ecNumber>
    </submittedName>
</protein>
<keyword evidence="12" id="KW-0560">Oxidoreductase</keyword>
<evidence type="ECO:0000256" key="7">
    <source>
        <dbReference type="ARBA" id="ARBA00022982"/>
    </source>
</evidence>
<keyword evidence="10 11" id="KW-0472">Membrane</keyword>
<dbReference type="GO" id="GO:0005886">
    <property type="term" value="C:plasma membrane"/>
    <property type="evidence" value="ECO:0007669"/>
    <property type="project" value="UniProtKB-SubCell"/>
</dbReference>